<proteinExistence type="predicted"/>
<evidence type="ECO:0000313" key="1">
    <source>
        <dbReference type="EMBL" id="KAA1084775.1"/>
    </source>
</evidence>
<comment type="caution">
    <text evidence="1">The sequence shown here is derived from an EMBL/GenBank/DDBJ whole genome shotgun (WGS) entry which is preliminary data.</text>
</comment>
<dbReference type="Proteomes" id="UP000324748">
    <property type="component" value="Unassembled WGS sequence"/>
</dbReference>
<keyword evidence="2" id="KW-1185">Reference proteome</keyword>
<dbReference type="EMBL" id="VSWC01000118">
    <property type="protein sequence ID" value="KAA1084775.1"/>
    <property type="molecule type" value="Genomic_DNA"/>
</dbReference>
<organism evidence="1 2">
    <name type="scientific">Puccinia graminis f. sp. tritici</name>
    <dbReference type="NCBI Taxonomy" id="56615"/>
    <lineage>
        <taxon>Eukaryota</taxon>
        <taxon>Fungi</taxon>
        <taxon>Dikarya</taxon>
        <taxon>Basidiomycota</taxon>
        <taxon>Pucciniomycotina</taxon>
        <taxon>Pucciniomycetes</taxon>
        <taxon>Pucciniales</taxon>
        <taxon>Pucciniaceae</taxon>
        <taxon>Puccinia</taxon>
    </lineage>
</organism>
<dbReference type="OrthoDB" id="2509883at2759"/>
<evidence type="ECO:0000313" key="2">
    <source>
        <dbReference type="Proteomes" id="UP000324748"/>
    </source>
</evidence>
<accession>A0A5B0N687</accession>
<sequence length="289" mass="33399">MDLLDNQLDQHQNVNFLVPVSDQQPHQNLEAIHQAIINSIATSEVQKQIISPLYDAISPLVTSEHEIFSSHIMFLENSFTSLFFASIDAQVENIVIFSLTAQPTGHDGSLAESNFQQHNQSEEKVSFVWVKGVDEKLVPASELARAFKFFLWRVLLVAEALMNELNFDQEKRINHLHQLAPTVRDFILSPKFSIPILANQEALYNSSPNFSFHICSKIIAQFFYYSLPGPNEQRQMAEYTERYVHRFLYHWYKTLEIPQALSNANTFLYLLRKISLDKKQLRESHGIFL</sequence>
<reference evidence="1 2" key="1">
    <citation type="submission" date="2019-05" db="EMBL/GenBank/DDBJ databases">
        <title>Emergence of the Ug99 lineage of the wheat stem rust pathogen through somatic hybridization.</title>
        <authorList>
            <person name="Li F."/>
            <person name="Upadhyaya N.M."/>
            <person name="Sperschneider J."/>
            <person name="Matny O."/>
            <person name="Nguyen-Phuc H."/>
            <person name="Mago R."/>
            <person name="Raley C."/>
            <person name="Miller M.E."/>
            <person name="Silverstein K.A.T."/>
            <person name="Henningsen E."/>
            <person name="Hirsch C.D."/>
            <person name="Visser B."/>
            <person name="Pretorius Z.A."/>
            <person name="Steffenson B.J."/>
            <person name="Schwessinger B."/>
            <person name="Dodds P.N."/>
            <person name="Figueroa M."/>
        </authorList>
    </citation>
    <scope>NUCLEOTIDE SEQUENCE [LARGE SCALE GENOMIC DNA]</scope>
    <source>
        <strain evidence="1">21-0</strain>
    </source>
</reference>
<protein>
    <submittedName>
        <fullName evidence="1">Uncharacterized protein</fullName>
    </submittedName>
</protein>
<name>A0A5B0N687_PUCGR</name>
<dbReference type="AlphaFoldDB" id="A0A5B0N687"/>
<gene>
    <name evidence="1" type="ORF">PGT21_035276</name>
</gene>